<gene>
    <name evidence="1" type="ORF">CLV91_0324</name>
</gene>
<dbReference type="AlphaFoldDB" id="A0A495ECA5"/>
<evidence type="ECO:0008006" key="3">
    <source>
        <dbReference type="Google" id="ProtNLM"/>
    </source>
</evidence>
<sequence length="180" mass="21321">MLLLIGFMSCKNYDEKIEKLTIAKEYYKALNNSNDVGIEILLRDSLLTKESNYKQTFSIAEYKEWLQWDAIFEPTYITLDIKEENEVVKATISKMDKRILFLHEKPIVTKQTIHFKNTKISSIETTDYLDFKDTIFIKNRTKLLNWVSKKHPELDGFIYDQTKKGGQKYLKAIELYNQEN</sequence>
<reference evidence="1 2" key="1">
    <citation type="submission" date="2018-10" db="EMBL/GenBank/DDBJ databases">
        <title>Genomic Encyclopedia of Archaeal and Bacterial Type Strains, Phase II (KMG-II): from individual species to whole genera.</title>
        <authorList>
            <person name="Goeker M."/>
        </authorList>
    </citation>
    <scope>NUCLEOTIDE SEQUENCE [LARGE SCALE GENOMIC DNA]</scope>
    <source>
        <strain evidence="1 2">DSM 25230</strain>
    </source>
</reference>
<keyword evidence="2" id="KW-1185">Reference proteome</keyword>
<evidence type="ECO:0000313" key="2">
    <source>
        <dbReference type="Proteomes" id="UP000269412"/>
    </source>
</evidence>
<name>A0A495ECA5_9FLAO</name>
<dbReference type="EMBL" id="RBIQ01000007">
    <property type="protein sequence ID" value="RKR14249.1"/>
    <property type="molecule type" value="Genomic_DNA"/>
</dbReference>
<proteinExistence type="predicted"/>
<evidence type="ECO:0000313" key="1">
    <source>
        <dbReference type="EMBL" id="RKR14249.1"/>
    </source>
</evidence>
<organism evidence="1 2">
    <name type="scientific">Maribacter vaceletii</name>
    <dbReference type="NCBI Taxonomy" id="1206816"/>
    <lineage>
        <taxon>Bacteria</taxon>
        <taxon>Pseudomonadati</taxon>
        <taxon>Bacteroidota</taxon>
        <taxon>Flavobacteriia</taxon>
        <taxon>Flavobacteriales</taxon>
        <taxon>Flavobacteriaceae</taxon>
        <taxon>Maribacter</taxon>
    </lineage>
</organism>
<dbReference type="Proteomes" id="UP000269412">
    <property type="component" value="Unassembled WGS sequence"/>
</dbReference>
<accession>A0A495ECA5</accession>
<comment type="caution">
    <text evidence="1">The sequence shown here is derived from an EMBL/GenBank/DDBJ whole genome shotgun (WGS) entry which is preliminary data.</text>
</comment>
<protein>
    <recommendedName>
        <fullName evidence="3">SnoaL-like protein</fullName>
    </recommendedName>
</protein>